<organism evidence="2 3">
    <name type="scientific">Streblomastix strix</name>
    <dbReference type="NCBI Taxonomy" id="222440"/>
    <lineage>
        <taxon>Eukaryota</taxon>
        <taxon>Metamonada</taxon>
        <taxon>Preaxostyla</taxon>
        <taxon>Oxymonadida</taxon>
        <taxon>Streblomastigidae</taxon>
        <taxon>Streblomastix</taxon>
    </lineage>
</organism>
<name>A0A5J4WZL1_9EUKA</name>
<dbReference type="AlphaFoldDB" id="A0A5J4WZL1"/>
<dbReference type="OrthoDB" id="10690113at2759"/>
<accession>A0A5J4WZL1</accession>
<sequence length="778" mass="88857">MKTEGFIEKIGKEDQQISKILDVVHDKDDLFIEYEAGDEEERKYKETLLEKSFSQLMVQNRQLPSRRLYNTESQTSLQTLQSGSLKQLQFGSLTPSQSGSQSPSLSGSLQGSQSGSLRPSLLGLKSPPLSGQQKGSQQGSLKRQQLGSLKRQQLGTLEEYQSGSLKRQQLGTLEEYQSGSLKSNQSESLKTNQSGSLRPSQSGLLNLFQFTTSPSSKSFGILSNQQNTDQTDSLTQFSPPLISASEYVQEQQKMLMKYATDASLTSIIESERQVQQIEGEDTIKKVDFGGHDPISLYRKHQKQVKIKRQVRNTIVFQNASVQDGKPRFVKWVKNKKPINISQTQNALEEIKEDNTESILSSSDSEYIPDNQLEEEEITSVILVEMRLIPIFPNKFGILPSIKITKKMNARELLRLERKQGYELDEEALELYVDDIKDISDKEKIERKRQIEQQRVLLLKSEEKRVKQKTRIEIEDQIRNELRFQKLPQRVIVRTRTTDAKSEMLETQPASFTVEADIQTPGKLVRDATRGYFFEELDMVTDERSPIIVSLIGQEDPNQDQQKYQAASPFEGIKTTAIFKDKQELQDQSPNKLNQQHQLGGFDINQYFNPYIGSTSKYFKEIALTTFAIPVIEAAQRQGEIYLVRFVDEQRGYAVSVGICVHHMKMVRRLFESPKIGMMMQLYLSPIHQGHVPYPPVIVSRITGNSLADWNSLTDEVDNNKEQIKKMEEINVNIIIDGQIELSRTNIQGYSRKSLPFTCVPIVKRPIRRNNLRNKVNNK</sequence>
<feature type="region of interest" description="Disordered" evidence="1">
    <location>
        <begin position="178"/>
        <end position="198"/>
    </location>
</feature>
<evidence type="ECO:0000256" key="1">
    <source>
        <dbReference type="SAM" id="MobiDB-lite"/>
    </source>
</evidence>
<evidence type="ECO:0000313" key="3">
    <source>
        <dbReference type="Proteomes" id="UP000324800"/>
    </source>
</evidence>
<protein>
    <submittedName>
        <fullName evidence="2">Uncharacterized protein</fullName>
    </submittedName>
</protein>
<gene>
    <name evidence="2" type="ORF">EZS28_004685</name>
</gene>
<dbReference type="EMBL" id="SNRW01000682">
    <property type="protein sequence ID" value="KAA6399785.1"/>
    <property type="molecule type" value="Genomic_DNA"/>
</dbReference>
<feature type="region of interest" description="Disordered" evidence="1">
    <location>
        <begin position="90"/>
        <end position="147"/>
    </location>
</feature>
<proteinExistence type="predicted"/>
<comment type="caution">
    <text evidence="2">The sequence shown here is derived from an EMBL/GenBank/DDBJ whole genome shotgun (WGS) entry which is preliminary data.</text>
</comment>
<reference evidence="2 3" key="1">
    <citation type="submission" date="2019-03" db="EMBL/GenBank/DDBJ databases">
        <title>Single cell metagenomics reveals metabolic interactions within the superorganism composed of flagellate Streblomastix strix and complex community of Bacteroidetes bacteria on its surface.</title>
        <authorList>
            <person name="Treitli S.C."/>
            <person name="Kolisko M."/>
            <person name="Husnik F."/>
            <person name="Keeling P."/>
            <person name="Hampl V."/>
        </authorList>
    </citation>
    <scope>NUCLEOTIDE SEQUENCE [LARGE SCALE GENOMIC DNA]</scope>
    <source>
        <strain evidence="2">ST1C</strain>
    </source>
</reference>
<dbReference type="Proteomes" id="UP000324800">
    <property type="component" value="Unassembled WGS sequence"/>
</dbReference>
<evidence type="ECO:0000313" key="2">
    <source>
        <dbReference type="EMBL" id="KAA6399785.1"/>
    </source>
</evidence>